<keyword evidence="4 9" id="KW-1134">Transmembrane beta strand</keyword>
<evidence type="ECO:0000313" key="14">
    <source>
        <dbReference type="EMBL" id="TXF96147.1"/>
    </source>
</evidence>
<feature type="compositionally biased region" description="Basic and acidic residues" evidence="10">
    <location>
        <begin position="327"/>
        <end position="338"/>
    </location>
</feature>
<feature type="region of interest" description="Disordered" evidence="10">
    <location>
        <begin position="310"/>
        <end position="338"/>
    </location>
</feature>
<evidence type="ECO:0000256" key="4">
    <source>
        <dbReference type="ARBA" id="ARBA00022452"/>
    </source>
</evidence>
<proteinExistence type="inferred from homology"/>
<feature type="compositionally biased region" description="Basic and acidic residues" evidence="10">
    <location>
        <begin position="222"/>
        <end position="238"/>
    </location>
</feature>
<dbReference type="Pfam" id="PF07715">
    <property type="entry name" value="Plug"/>
    <property type="match status" value="1"/>
</dbReference>
<dbReference type="PROSITE" id="PS52016">
    <property type="entry name" value="TONB_DEPENDENT_REC_3"/>
    <property type="match status" value="1"/>
</dbReference>
<feature type="region of interest" description="Disordered" evidence="10">
    <location>
        <begin position="739"/>
        <end position="762"/>
    </location>
</feature>
<accession>A0A5C7FPM4</accession>
<feature type="chain" id="PRO_5022897603" evidence="11">
    <location>
        <begin position="28"/>
        <end position="762"/>
    </location>
</feature>
<protein>
    <submittedName>
        <fullName evidence="14">TonB-dependent receptor</fullName>
    </submittedName>
</protein>
<dbReference type="AlphaFoldDB" id="A0A5C7FPM4"/>
<feature type="compositionally biased region" description="Low complexity" evidence="10">
    <location>
        <begin position="52"/>
        <end position="62"/>
    </location>
</feature>
<keyword evidence="7 14" id="KW-0675">Receptor</keyword>
<evidence type="ECO:0000256" key="3">
    <source>
        <dbReference type="ARBA" id="ARBA00022448"/>
    </source>
</evidence>
<dbReference type="Gene3D" id="2.170.130.10">
    <property type="entry name" value="TonB-dependent receptor, plug domain"/>
    <property type="match status" value="1"/>
</dbReference>
<keyword evidence="8 9" id="KW-0998">Cell outer membrane</keyword>
<evidence type="ECO:0000256" key="10">
    <source>
        <dbReference type="SAM" id="MobiDB-lite"/>
    </source>
</evidence>
<reference evidence="14 15" key="1">
    <citation type="submission" date="2019-08" db="EMBL/GenBank/DDBJ databases">
        <title>Massilia golmudensis sp. nov., isolated from sand in the Qinghai-Tibetan Plateau.</title>
        <authorList>
            <person name="Zhang B."/>
        </authorList>
    </citation>
    <scope>NUCLEOTIDE SEQUENCE [LARGE SCALE GENOMIC DNA]</scope>
    <source>
        <strain evidence="14 15">GEM5</strain>
    </source>
</reference>
<comment type="caution">
    <text evidence="14">The sequence shown here is derived from an EMBL/GenBank/DDBJ whole genome shotgun (WGS) entry which is preliminary data.</text>
</comment>
<dbReference type="InterPro" id="IPR036942">
    <property type="entry name" value="Beta-barrel_TonB_sf"/>
</dbReference>
<evidence type="ECO:0000256" key="9">
    <source>
        <dbReference type="PROSITE-ProRule" id="PRU01360"/>
    </source>
</evidence>
<comment type="similarity">
    <text evidence="2 9">Belongs to the TonB-dependent receptor family.</text>
</comment>
<keyword evidence="11" id="KW-0732">Signal</keyword>
<name>A0A5C7FPM4_9BURK</name>
<evidence type="ECO:0000256" key="1">
    <source>
        <dbReference type="ARBA" id="ARBA00004571"/>
    </source>
</evidence>
<evidence type="ECO:0000256" key="7">
    <source>
        <dbReference type="ARBA" id="ARBA00023170"/>
    </source>
</evidence>
<keyword evidence="3 9" id="KW-0813">Transport</keyword>
<feature type="region of interest" description="Disordered" evidence="10">
    <location>
        <begin position="26"/>
        <end position="62"/>
    </location>
</feature>
<sequence length="762" mass="81585">MPRHHSSVLLLAPIVAGTLLSPVSAGASVQQPPATPTPVVTTPATPAPEAPPAQAQAQAEVPVQSTVSVSAVRSSNRIDRQAYDVKSDAAASNDTIADTLNKVPSVAVDPDGNVTLRGRSNVQILIDGKPSAMMQGENRAAALGALPAADLESVEVINNPGAQFGNEGGGGPIINLVMRRERTPGSFGTVNANAGAEGRFNASTFGSYTGGRLSVQGALFGRRDSRGSTGETTRDRIDPATGAVASSVQTTYGENDTESAGFNGSLTYNLGEKDVVSVKASFNANNQDGLSSERYRGTDASGAVESDYLRSTVRDNSNRSASLSASLDHKGDRPGEIFKTDLRLSGTRGEGDTRFASDYTVRPINSSDPLTRQDNLNETRIIDFTGDYERPGEAGVLKLGYKVIRNSNVIDTRFLNVDPGTLFESVNASRTNRFELVDTTLALYGTYQMRLGEKWGVLGGLRTEYTDLDMDQVTTGIKAGNHYLEAIPSAFLTYDLSDSTALRLSYAHRIRRPGASDLNPFVIYRDETNVSSGNPDLMPTESDSLELGVETKLGNVETNVRLYARRDTDLISERRYFISDTVLLTTRENAGTSRSGGLEFTFSGRATPKLTINASGNIGYSEQSVLGNVDDDKRSATSIAGRARFNYQFNPANSLQLVLNAQGKTLFGEGYRQPTRTADLNYRHNLSQALSLVVNVNDVFDSAKSESITETDRLREYSLRRQDGRLVYVGLSYRFGTFGGGRGPRGPGGPGFGPPGGGMGPR</sequence>
<dbReference type="GO" id="GO:0009279">
    <property type="term" value="C:cell outer membrane"/>
    <property type="evidence" value="ECO:0007669"/>
    <property type="project" value="UniProtKB-SubCell"/>
</dbReference>
<gene>
    <name evidence="14" type="ORF">FVD38_25300</name>
</gene>
<organism evidence="14 15">
    <name type="scientific">Massilia arenae</name>
    <dbReference type="NCBI Taxonomy" id="2603288"/>
    <lineage>
        <taxon>Bacteria</taxon>
        <taxon>Pseudomonadati</taxon>
        <taxon>Pseudomonadota</taxon>
        <taxon>Betaproteobacteria</taxon>
        <taxon>Burkholderiales</taxon>
        <taxon>Oxalobacteraceae</taxon>
        <taxon>Telluria group</taxon>
        <taxon>Massilia</taxon>
    </lineage>
</organism>
<keyword evidence="6 9" id="KW-0472">Membrane</keyword>
<feature type="signal peptide" evidence="11">
    <location>
        <begin position="1"/>
        <end position="27"/>
    </location>
</feature>
<feature type="compositionally biased region" description="Low complexity" evidence="10">
    <location>
        <begin position="29"/>
        <end position="44"/>
    </location>
</feature>
<evidence type="ECO:0000256" key="5">
    <source>
        <dbReference type="ARBA" id="ARBA00022692"/>
    </source>
</evidence>
<feature type="domain" description="TonB-dependent receptor plug" evidence="12">
    <location>
        <begin position="90"/>
        <end position="171"/>
    </location>
</feature>
<evidence type="ECO:0000259" key="13">
    <source>
        <dbReference type="Pfam" id="PF14905"/>
    </source>
</evidence>
<dbReference type="InterPro" id="IPR041700">
    <property type="entry name" value="OMP_b-brl_3"/>
</dbReference>
<evidence type="ECO:0000313" key="15">
    <source>
        <dbReference type="Proteomes" id="UP000321413"/>
    </source>
</evidence>
<dbReference type="PANTHER" id="PTHR40980:SF4">
    <property type="entry name" value="TONB-DEPENDENT RECEPTOR-LIKE BETA-BARREL DOMAIN-CONTAINING PROTEIN"/>
    <property type="match status" value="1"/>
</dbReference>
<evidence type="ECO:0000256" key="6">
    <source>
        <dbReference type="ARBA" id="ARBA00023136"/>
    </source>
</evidence>
<keyword evidence="5 9" id="KW-0812">Transmembrane</keyword>
<dbReference type="Proteomes" id="UP000321413">
    <property type="component" value="Unassembled WGS sequence"/>
</dbReference>
<evidence type="ECO:0000256" key="11">
    <source>
        <dbReference type="SAM" id="SignalP"/>
    </source>
</evidence>
<evidence type="ECO:0000256" key="2">
    <source>
        <dbReference type="ARBA" id="ARBA00009810"/>
    </source>
</evidence>
<dbReference type="InterPro" id="IPR012910">
    <property type="entry name" value="Plug_dom"/>
</dbReference>
<keyword evidence="15" id="KW-1185">Reference proteome</keyword>
<dbReference type="EMBL" id="VPFD01000045">
    <property type="protein sequence ID" value="TXF96147.1"/>
    <property type="molecule type" value="Genomic_DNA"/>
</dbReference>
<dbReference type="RefSeq" id="WP_147937326.1">
    <property type="nucleotide sequence ID" value="NZ_VPFD01000045.1"/>
</dbReference>
<dbReference type="InterPro" id="IPR037066">
    <property type="entry name" value="Plug_dom_sf"/>
</dbReference>
<dbReference type="SUPFAM" id="SSF56935">
    <property type="entry name" value="Porins"/>
    <property type="match status" value="1"/>
</dbReference>
<feature type="region of interest" description="Disordered" evidence="10">
    <location>
        <begin position="222"/>
        <end position="243"/>
    </location>
</feature>
<dbReference type="PANTHER" id="PTHR40980">
    <property type="entry name" value="PLUG DOMAIN-CONTAINING PROTEIN"/>
    <property type="match status" value="1"/>
</dbReference>
<feature type="domain" description="Outer membrane protein beta-barrel" evidence="13">
    <location>
        <begin position="329"/>
        <end position="733"/>
    </location>
</feature>
<dbReference type="InterPro" id="IPR039426">
    <property type="entry name" value="TonB-dep_rcpt-like"/>
</dbReference>
<comment type="subcellular location">
    <subcellularLocation>
        <location evidence="1 9">Cell outer membrane</location>
        <topology evidence="1 9">Multi-pass membrane protein</topology>
    </subcellularLocation>
</comment>
<dbReference type="Gene3D" id="2.40.170.20">
    <property type="entry name" value="TonB-dependent receptor, beta-barrel domain"/>
    <property type="match status" value="1"/>
</dbReference>
<dbReference type="Pfam" id="PF14905">
    <property type="entry name" value="OMP_b-brl_3"/>
    <property type="match status" value="1"/>
</dbReference>
<evidence type="ECO:0000256" key="8">
    <source>
        <dbReference type="ARBA" id="ARBA00023237"/>
    </source>
</evidence>
<evidence type="ECO:0000259" key="12">
    <source>
        <dbReference type="Pfam" id="PF07715"/>
    </source>
</evidence>